<dbReference type="Proteomes" id="UP001064489">
    <property type="component" value="Chromosome 1"/>
</dbReference>
<reference evidence="1" key="2">
    <citation type="submission" date="2023-02" db="EMBL/GenBank/DDBJ databases">
        <authorList>
            <person name="Swenson N.G."/>
            <person name="Wegrzyn J.L."/>
            <person name="Mcevoy S.L."/>
        </authorList>
    </citation>
    <scope>NUCLEOTIDE SEQUENCE</scope>
    <source>
        <strain evidence="1">91603</strain>
        <tissue evidence="1">Leaf</tissue>
    </source>
</reference>
<evidence type="ECO:0000313" key="2">
    <source>
        <dbReference type="Proteomes" id="UP001064489"/>
    </source>
</evidence>
<sequence length="203" mass="23451">MNLEEGGNWDAWAGTFEGVVGELTSPIIDCPETLPDVAALRTTETKEDGGLSVFQNEIVQTLGWRWILSWSSNLKSGFGFLGNFEEDEIRRDDIWVGELFLEEEMEDSFIYFWICADAMQKTKDKLKKNDVENEKLEVASLLRDLFVNFDLGWLLIEFILLFIFKAREFMLSIGAISWFGVDDLMMKIEDEDLMNLGFKEMKI</sequence>
<protein>
    <submittedName>
        <fullName evidence="1">Uncharacterized protein</fullName>
    </submittedName>
</protein>
<keyword evidence="2" id="KW-1185">Reference proteome</keyword>
<proteinExistence type="predicted"/>
<evidence type="ECO:0000313" key="1">
    <source>
        <dbReference type="EMBL" id="KAI9195249.1"/>
    </source>
</evidence>
<reference evidence="1" key="1">
    <citation type="journal article" date="2022" name="Plant J.">
        <title>Strategies of tolerance reflected in two North American maple genomes.</title>
        <authorList>
            <person name="McEvoy S.L."/>
            <person name="Sezen U.U."/>
            <person name="Trouern-Trend A."/>
            <person name="McMahon S.M."/>
            <person name="Schaberg P.G."/>
            <person name="Yang J."/>
            <person name="Wegrzyn J.L."/>
            <person name="Swenson N.G."/>
        </authorList>
    </citation>
    <scope>NUCLEOTIDE SEQUENCE</scope>
    <source>
        <strain evidence="1">91603</strain>
    </source>
</reference>
<accession>A0AAD5P1M9</accession>
<dbReference type="AlphaFoldDB" id="A0AAD5P1M9"/>
<gene>
    <name evidence="1" type="ORF">LWI28_013202</name>
</gene>
<name>A0AAD5P1M9_ACENE</name>
<dbReference type="EMBL" id="JAJSOW010000003">
    <property type="protein sequence ID" value="KAI9195249.1"/>
    <property type="molecule type" value="Genomic_DNA"/>
</dbReference>
<comment type="caution">
    <text evidence="1">The sequence shown here is derived from an EMBL/GenBank/DDBJ whole genome shotgun (WGS) entry which is preliminary data.</text>
</comment>
<organism evidence="1 2">
    <name type="scientific">Acer negundo</name>
    <name type="common">Box elder</name>
    <dbReference type="NCBI Taxonomy" id="4023"/>
    <lineage>
        <taxon>Eukaryota</taxon>
        <taxon>Viridiplantae</taxon>
        <taxon>Streptophyta</taxon>
        <taxon>Embryophyta</taxon>
        <taxon>Tracheophyta</taxon>
        <taxon>Spermatophyta</taxon>
        <taxon>Magnoliopsida</taxon>
        <taxon>eudicotyledons</taxon>
        <taxon>Gunneridae</taxon>
        <taxon>Pentapetalae</taxon>
        <taxon>rosids</taxon>
        <taxon>malvids</taxon>
        <taxon>Sapindales</taxon>
        <taxon>Sapindaceae</taxon>
        <taxon>Hippocastanoideae</taxon>
        <taxon>Acereae</taxon>
        <taxon>Acer</taxon>
    </lineage>
</organism>